<comment type="caution">
    <text evidence="9">The sequence shown here is derived from an EMBL/GenBank/DDBJ whole genome shotgun (WGS) entry which is preliminary data.</text>
</comment>
<dbReference type="CDD" id="cd16321">
    <property type="entry name" value="MraZ_C"/>
    <property type="match status" value="1"/>
</dbReference>
<evidence type="ECO:0000256" key="6">
    <source>
        <dbReference type="ARBA" id="ARBA00023163"/>
    </source>
</evidence>
<evidence type="ECO:0000256" key="7">
    <source>
        <dbReference type="HAMAP-Rule" id="MF_01008"/>
    </source>
</evidence>
<dbReference type="RefSeq" id="WP_146437022.1">
    <property type="nucleotide sequence ID" value="NZ_SJPF01000008.1"/>
</dbReference>
<dbReference type="Gene3D" id="3.40.1550.20">
    <property type="entry name" value="Transcriptional regulator MraZ domain"/>
    <property type="match status" value="1"/>
</dbReference>
<evidence type="ECO:0000256" key="3">
    <source>
        <dbReference type="ARBA" id="ARBA00022737"/>
    </source>
</evidence>
<reference evidence="9 10" key="1">
    <citation type="submission" date="2019-02" db="EMBL/GenBank/DDBJ databases">
        <title>Deep-cultivation of Planctomycetes and their phenomic and genomic characterization uncovers novel biology.</title>
        <authorList>
            <person name="Wiegand S."/>
            <person name="Jogler M."/>
            <person name="Boedeker C."/>
            <person name="Pinto D."/>
            <person name="Vollmers J."/>
            <person name="Rivas-Marin E."/>
            <person name="Kohn T."/>
            <person name="Peeters S.H."/>
            <person name="Heuer A."/>
            <person name="Rast P."/>
            <person name="Oberbeckmann S."/>
            <person name="Bunk B."/>
            <person name="Jeske O."/>
            <person name="Meyerdierks A."/>
            <person name="Storesund J.E."/>
            <person name="Kallscheuer N."/>
            <person name="Luecker S."/>
            <person name="Lage O.M."/>
            <person name="Pohl T."/>
            <person name="Merkel B.J."/>
            <person name="Hornburger P."/>
            <person name="Mueller R.-W."/>
            <person name="Bruemmer F."/>
            <person name="Labrenz M."/>
            <person name="Spormann A.M."/>
            <person name="Op Den Camp H."/>
            <person name="Overmann J."/>
            <person name="Amann R."/>
            <person name="Jetten M.S.M."/>
            <person name="Mascher T."/>
            <person name="Medema M.H."/>
            <person name="Devos D.P."/>
            <person name="Kaster A.-K."/>
            <person name="Ovreas L."/>
            <person name="Rohde M."/>
            <person name="Galperin M.Y."/>
            <person name="Jogler C."/>
        </authorList>
    </citation>
    <scope>NUCLEOTIDE SEQUENCE [LARGE SCALE GENOMIC DNA]</scope>
    <source>
        <strain evidence="9 10">Enr8</strain>
    </source>
</reference>
<comment type="subcellular location">
    <subcellularLocation>
        <location evidence="7">Cytoplasm</location>
        <location evidence="7">Nucleoid</location>
    </subcellularLocation>
</comment>
<dbReference type="CDD" id="cd16320">
    <property type="entry name" value="MraZ_N"/>
    <property type="match status" value="1"/>
</dbReference>
<dbReference type="SUPFAM" id="SSF89447">
    <property type="entry name" value="AbrB/MazE/MraZ-like"/>
    <property type="match status" value="1"/>
</dbReference>
<dbReference type="InterPro" id="IPR038619">
    <property type="entry name" value="MraZ_sf"/>
</dbReference>
<dbReference type="OrthoDB" id="269168at2"/>
<dbReference type="EMBL" id="SJPF01000008">
    <property type="protein sequence ID" value="TWT29532.1"/>
    <property type="molecule type" value="Genomic_DNA"/>
</dbReference>
<sequence length="160" mass="17790">MATADFILGEFNRKIDERFRLSIPTELAEPLCEESADLILVKERPGCLSLWNSAQWQAKLDAGVNLVKAKIDAGRLEGRIADVQMLGRLLSTRQRNVQLAAKGRLLIPEGFREFLGVETGGEVLIVGAAVCVELWRPDAWLANLEEQMPEFRSLLDGLSN</sequence>
<organism evidence="9 10">
    <name type="scientific">Blastopirellula retiformator</name>
    <dbReference type="NCBI Taxonomy" id="2527970"/>
    <lineage>
        <taxon>Bacteria</taxon>
        <taxon>Pseudomonadati</taxon>
        <taxon>Planctomycetota</taxon>
        <taxon>Planctomycetia</taxon>
        <taxon>Pirellulales</taxon>
        <taxon>Pirellulaceae</taxon>
        <taxon>Blastopirellula</taxon>
    </lineage>
</organism>
<dbReference type="InterPro" id="IPR003444">
    <property type="entry name" value="MraZ"/>
</dbReference>
<dbReference type="InterPro" id="IPR037914">
    <property type="entry name" value="SpoVT-AbrB_sf"/>
</dbReference>
<evidence type="ECO:0000313" key="9">
    <source>
        <dbReference type="EMBL" id="TWT29532.1"/>
    </source>
</evidence>
<comment type="similarity">
    <text evidence="7">Belongs to the MraZ family.</text>
</comment>
<evidence type="ECO:0000313" key="10">
    <source>
        <dbReference type="Proteomes" id="UP000318878"/>
    </source>
</evidence>
<dbReference type="InterPro" id="IPR035644">
    <property type="entry name" value="MraZ_C"/>
</dbReference>
<proteinExistence type="inferred from homology"/>
<dbReference type="GO" id="GO:0003700">
    <property type="term" value="F:DNA-binding transcription factor activity"/>
    <property type="evidence" value="ECO:0007669"/>
    <property type="project" value="UniProtKB-UniRule"/>
</dbReference>
<dbReference type="GO" id="GO:0005737">
    <property type="term" value="C:cytoplasm"/>
    <property type="evidence" value="ECO:0007669"/>
    <property type="project" value="UniProtKB-UniRule"/>
</dbReference>
<feature type="domain" description="SpoVT-AbrB" evidence="8">
    <location>
        <begin position="94"/>
        <end position="139"/>
    </location>
</feature>
<evidence type="ECO:0000259" key="8">
    <source>
        <dbReference type="PROSITE" id="PS51740"/>
    </source>
</evidence>
<dbReference type="GO" id="GO:0009295">
    <property type="term" value="C:nucleoid"/>
    <property type="evidence" value="ECO:0007669"/>
    <property type="project" value="UniProtKB-SubCell"/>
</dbReference>
<dbReference type="GO" id="GO:0000976">
    <property type="term" value="F:transcription cis-regulatory region binding"/>
    <property type="evidence" value="ECO:0007669"/>
    <property type="project" value="TreeGrafter"/>
</dbReference>
<dbReference type="InterPro" id="IPR020603">
    <property type="entry name" value="MraZ_dom"/>
</dbReference>
<dbReference type="GO" id="GO:2000143">
    <property type="term" value="P:negative regulation of DNA-templated transcription initiation"/>
    <property type="evidence" value="ECO:0007669"/>
    <property type="project" value="TreeGrafter"/>
</dbReference>
<dbReference type="PANTHER" id="PTHR34701:SF1">
    <property type="entry name" value="TRANSCRIPTIONAL REGULATOR MRAZ"/>
    <property type="match status" value="1"/>
</dbReference>
<dbReference type="HAMAP" id="MF_01008">
    <property type="entry name" value="MraZ"/>
    <property type="match status" value="1"/>
</dbReference>
<keyword evidence="5 7" id="KW-0238">DNA-binding</keyword>
<keyword evidence="3" id="KW-0677">Repeat</keyword>
<dbReference type="Pfam" id="PF02381">
    <property type="entry name" value="MraZ"/>
    <property type="match status" value="1"/>
</dbReference>
<dbReference type="InterPro" id="IPR007159">
    <property type="entry name" value="SpoVT-AbrB_dom"/>
</dbReference>
<comment type="subunit">
    <text evidence="7">Forms oligomers.</text>
</comment>
<dbReference type="PROSITE" id="PS51740">
    <property type="entry name" value="SPOVT_ABRB"/>
    <property type="match status" value="2"/>
</dbReference>
<keyword evidence="6 7" id="KW-0804">Transcription</keyword>
<keyword evidence="10" id="KW-1185">Reference proteome</keyword>
<keyword evidence="4 7" id="KW-0805">Transcription regulation</keyword>
<dbReference type="Proteomes" id="UP000318878">
    <property type="component" value="Unassembled WGS sequence"/>
</dbReference>
<accession>A0A5C5UVU6</accession>
<evidence type="ECO:0000256" key="5">
    <source>
        <dbReference type="ARBA" id="ARBA00023125"/>
    </source>
</evidence>
<dbReference type="AlphaFoldDB" id="A0A5C5UVU6"/>
<feature type="domain" description="SpoVT-AbrB" evidence="8">
    <location>
        <begin position="10"/>
        <end position="55"/>
    </location>
</feature>
<protein>
    <recommendedName>
        <fullName evidence="1 7">Transcriptional regulator MraZ</fullName>
    </recommendedName>
</protein>
<name>A0A5C5UVU6_9BACT</name>
<gene>
    <name evidence="7" type="primary">mraZ</name>
    <name evidence="9" type="ORF">Enr8_50490</name>
</gene>
<evidence type="ECO:0000256" key="4">
    <source>
        <dbReference type="ARBA" id="ARBA00023015"/>
    </source>
</evidence>
<evidence type="ECO:0000256" key="1">
    <source>
        <dbReference type="ARBA" id="ARBA00013860"/>
    </source>
</evidence>
<keyword evidence="2 7" id="KW-0963">Cytoplasm</keyword>
<dbReference type="PANTHER" id="PTHR34701">
    <property type="entry name" value="TRANSCRIPTIONAL REGULATOR MRAZ"/>
    <property type="match status" value="1"/>
</dbReference>
<dbReference type="InterPro" id="IPR035642">
    <property type="entry name" value="MraZ_N"/>
</dbReference>
<evidence type="ECO:0000256" key="2">
    <source>
        <dbReference type="ARBA" id="ARBA00022490"/>
    </source>
</evidence>